<dbReference type="Pfam" id="PF05699">
    <property type="entry name" value="Dimer_Tnp_hAT"/>
    <property type="match status" value="1"/>
</dbReference>
<dbReference type="SUPFAM" id="SSF53098">
    <property type="entry name" value="Ribonuclease H-like"/>
    <property type="match status" value="1"/>
</dbReference>
<dbReference type="InterPro" id="IPR008906">
    <property type="entry name" value="HATC_C_dom"/>
</dbReference>
<dbReference type="KEGG" id="nvi:103316930"/>
<dbReference type="InterPro" id="IPR052717">
    <property type="entry name" value="Vacuolar_transposase_reg"/>
</dbReference>
<evidence type="ECO:0000313" key="3">
    <source>
        <dbReference type="Proteomes" id="UP000002358"/>
    </source>
</evidence>
<proteinExistence type="predicted"/>
<dbReference type="InterPro" id="IPR012337">
    <property type="entry name" value="RNaseH-like_sf"/>
</dbReference>
<dbReference type="PANTHER" id="PTHR46169:SF15">
    <property type="entry name" value="INNER CENTROMERE PROTEIN A-LIKE ISOFORM X1-RELATED"/>
    <property type="match status" value="1"/>
</dbReference>
<dbReference type="InParanoid" id="A0A7M7LUT2"/>
<dbReference type="Proteomes" id="UP000002358">
    <property type="component" value="Unassembled WGS sequence"/>
</dbReference>
<dbReference type="AlphaFoldDB" id="A0A7M7LUT2"/>
<feature type="domain" description="HAT C-terminal dimerisation" evidence="1">
    <location>
        <begin position="192"/>
        <end position="247"/>
    </location>
</feature>
<dbReference type="SMR" id="A0A7M7LUT2"/>
<dbReference type="GO" id="GO:0046983">
    <property type="term" value="F:protein dimerization activity"/>
    <property type="evidence" value="ECO:0007669"/>
    <property type="project" value="InterPro"/>
</dbReference>
<dbReference type="EnsemblMetazoa" id="XM_008213078">
    <property type="protein sequence ID" value="XP_008211300"/>
    <property type="gene ID" value="LOC103316930"/>
</dbReference>
<evidence type="ECO:0000313" key="2">
    <source>
        <dbReference type="EnsemblMetazoa" id="XP_008211300"/>
    </source>
</evidence>
<accession>A0A7M7LUT2</accession>
<organism evidence="2 3">
    <name type="scientific">Nasonia vitripennis</name>
    <name type="common">Parasitic wasp</name>
    <dbReference type="NCBI Taxonomy" id="7425"/>
    <lineage>
        <taxon>Eukaryota</taxon>
        <taxon>Metazoa</taxon>
        <taxon>Ecdysozoa</taxon>
        <taxon>Arthropoda</taxon>
        <taxon>Hexapoda</taxon>
        <taxon>Insecta</taxon>
        <taxon>Pterygota</taxon>
        <taxon>Neoptera</taxon>
        <taxon>Endopterygota</taxon>
        <taxon>Hymenoptera</taxon>
        <taxon>Apocrita</taxon>
        <taxon>Proctotrupomorpha</taxon>
        <taxon>Chalcidoidea</taxon>
        <taxon>Pteromalidae</taxon>
        <taxon>Pteromalinae</taxon>
        <taxon>Nasonia</taxon>
    </lineage>
</organism>
<protein>
    <recommendedName>
        <fullName evidence="1">HAT C-terminal dimerisation domain-containing protein</fullName>
    </recommendedName>
</protein>
<dbReference type="RefSeq" id="XP_008211300.1">
    <property type="nucleotide sequence ID" value="XM_008213078.2"/>
</dbReference>
<dbReference type="OrthoDB" id="7699767at2759"/>
<dbReference type="GO" id="GO:0006357">
    <property type="term" value="P:regulation of transcription by RNA polymerase II"/>
    <property type="evidence" value="ECO:0007669"/>
    <property type="project" value="TreeGrafter"/>
</dbReference>
<dbReference type="PANTHER" id="PTHR46169">
    <property type="entry name" value="DNA REPLICATION-RELATED ELEMENT FACTOR, ISOFORM A"/>
    <property type="match status" value="1"/>
</dbReference>
<dbReference type="GO" id="GO:0005634">
    <property type="term" value="C:nucleus"/>
    <property type="evidence" value="ECO:0007669"/>
    <property type="project" value="TreeGrafter"/>
</dbReference>
<dbReference type="GeneID" id="103316930"/>
<keyword evidence="3" id="KW-1185">Reference proteome</keyword>
<evidence type="ECO:0000259" key="1">
    <source>
        <dbReference type="Pfam" id="PF05699"/>
    </source>
</evidence>
<name>A0A7M7LUT2_NASVI</name>
<sequence>MLERFLLNSEPITLTLLKFPKAPAMLTALELETAKEFINLLKTFEEAIKIICGDSYVTSSTVIVVLSILHKKLQICKTESENAKHSKQALIDQFTKRFQKIESISLIAIATLLDSRFKRIHFNDRLACSKAIDKISRLLREMTATENNSSLQEKSDKVSDLKEESFWDLHHELAQKNNSIRESRNEDELYDELKYYLNQPTIGMNESPIEYWNRNSTSLSTLAKRYMVIVATSAPSERLFSNAGRIMT</sequence>
<reference evidence="2" key="1">
    <citation type="submission" date="2021-01" db="UniProtKB">
        <authorList>
            <consortium name="EnsemblMetazoa"/>
        </authorList>
    </citation>
    <scope>IDENTIFICATION</scope>
</reference>